<name>A0A561PQG5_9BACT</name>
<protein>
    <submittedName>
        <fullName evidence="1">Uncharacterized protein</fullName>
    </submittedName>
</protein>
<dbReference type="Proteomes" id="UP000320811">
    <property type="component" value="Unassembled WGS sequence"/>
</dbReference>
<evidence type="ECO:0000313" key="1">
    <source>
        <dbReference type="EMBL" id="TWF40357.1"/>
    </source>
</evidence>
<comment type="caution">
    <text evidence="1">The sequence shown here is derived from an EMBL/GenBank/DDBJ whole genome shotgun (WGS) entry which is preliminary data.</text>
</comment>
<accession>A0A561PQG5</accession>
<organism evidence="1 2">
    <name type="scientific">Chitinophaga polysaccharea</name>
    <dbReference type="NCBI Taxonomy" id="1293035"/>
    <lineage>
        <taxon>Bacteria</taxon>
        <taxon>Pseudomonadati</taxon>
        <taxon>Bacteroidota</taxon>
        <taxon>Chitinophagia</taxon>
        <taxon>Chitinophagales</taxon>
        <taxon>Chitinophagaceae</taxon>
        <taxon>Chitinophaga</taxon>
    </lineage>
</organism>
<dbReference type="AlphaFoldDB" id="A0A561PQG5"/>
<dbReference type="EMBL" id="VIWO01000004">
    <property type="protein sequence ID" value="TWF40357.1"/>
    <property type="molecule type" value="Genomic_DNA"/>
</dbReference>
<sequence length="36" mass="4243">MSNLFLVRPVAGILRYLLEVFGNSSMEKILFFDFFK</sequence>
<gene>
    <name evidence="1" type="ORF">FHW36_10439</name>
</gene>
<proteinExistence type="predicted"/>
<evidence type="ECO:0000313" key="2">
    <source>
        <dbReference type="Proteomes" id="UP000320811"/>
    </source>
</evidence>
<reference evidence="1 2" key="1">
    <citation type="submission" date="2019-06" db="EMBL/GenBank/DDBJ databases">
        <title>Sorghum-associated microbial communities from plants grown in Nebraska, USA.</title>
        <authorList>
            <person name="Schachtman D."/>
        </authorList>
    </citation>
    <scope>NUCLEOTIDE SEQUENCE [LARGE SCALE GENOMIC DNA]</scope>
    <source>
        <strain evidence="1 2">1209</strain>
    </source>
</reference>
<keyword evidence="2" id="KW-1185">Reference proteome</keyword>